<name>A0A2T9Y153_9FUNG</name>
<keyword evidence="1" id="KW-0812">Transmembrane</keyword>
<feature type="transmembrane region" description="Helical" evidence="1">
    <location>
        <begin position="6"/>
        <end position="24"/>
    </location>
</feature>
<gene>
    <name evidence="2" type="ORF">BB561_006827</name>
</gene>
<protein>
    <submittedName>
        <fullName evidence="2">Uncharacterized protein</fullName>
    </submittedName>
</protein>
<keyword evidence="1" id="KW-0472">Membrane</keyword>
<dbReference type="AlphaFoldDB" id="A0A2T9Y153"/>
<feature type="non-terminal residue" evidence="2">
    <location>
        <position position="54"/>
    </location>
</feature>
<dbReference type="Proteomes" id="UP000245383">
    <property type="component" value="Unassembled WGS sequence"/>
</dbReference>
<proteinExistence type="predicted"/>
<dbReference type="EMBL" id="MBFR01000736">
    <property type="protein sequence ID" value="PVU86050.1"/>
    <property type="molecule type" value="Genomic_DNA"/>
</dbReference>
<reference evidence="2 3" key="1">
    <citation type="journal article" date="2018" name="MBio">
        <title>Comparative Genomics Reveals the Core Gene Toolbox for the Fungus-Insect Symbiosis.</title>
        <authorList>
            <person name="Wang Y."/>
            <person name="Stata M."/>
            <person name="Wang W."/>
            <person name="Stajich J.E."/>
            <person name="White M.M."/>
            <person name="Moncalvo J.M."/>
        </authorList>
    </citation>
    <scope>NUCLEOTIDE SEQUENCE [LARGE SCALE GENOMIC DNA]</scope>
    <source>
        <strain evidence="2 3">SWE-8-4</strain>
    </source>
</reference>
<comment type="caution">
    <text evidence="2">The sequence shown here is derived from an EMBL/GenBank/DDBJ whole genome shotgun (WGS) entry which is preliminary data.</text>
</comment>
<keyword evidence="1" id="KW-1133">Transmembrane helix</keyword>
<sequence length="54" mass="6038">MRSSVDLMFADLSAIYVFGGVYFVQPKIKNNFKKSLMPHAEVYMGPTLLIGVGR</sequence>
<evidence type="ECO:0000313" key="2">
    <source>
        <dbReference type="EMBL" id="PVU86050.1"/>
    </source>
</evidence>
<evidence type="ECO:0000313" key="3">
    <source>
        <dbReference type="Proteomes" id="UP000245383"/>
    </source>
</evidence>
<accession>A0A2T9Y153</accession>
<organism evidence="2 3">
    <name type="scientific">Smittium simulii</name>
    <dbReference type="NCBI Taxonomy" id="133385"/>
    <lineage>
        <taxon>Eukaryota</taxon>
        <taxon>Fungi</taxon>
        <taxon>Fungi incertae sedis</taxon>
        <taxon>Zoopagomycota</taxon>
        <taxon>Kickxellomycotina</taxon>
        <taxon>Harpellomycetes</taxon>
        <taxon>Harpellales</taxon>
        <taxon>Legeriomycetaceae</taxon>
        <taxon>Smittium</taxon>
    </lineage>
</organism>
<keyword evidence="3" id="KW-1185">Reference proteome</keyword>
<evidence type="ECO:0000256" key="1">
    <source>
        <dbReference type="SAM" id="Phobius"/>
    </source>
</evidence>